<evidence type="ECO:0000313" key="2">
    <source>
        <dbReference type="EMBL" id="WHV01216.1"/>
    </source>
</evidence>
<keyword evidence="1" id="KW-0812">Transmembrane</keyword>
<accession>A0AAT9UPK5</accession>
<sequence length="82" mass="9720">MMILYIRQNILKSCILLSYMYKLYKESAEAFNNIKLFKRYIIAKKSYSVIKTCLLTLKCLICIYVYSISLLRITKSKTRNSC</sequence>
<name>A0AAT9UPK5_9POXV</name>
<gene>
    <name evidence="2" type="ORF">CDPV99-100</name>
</gene>
<protein>
    <submittedName>
        <fullName evidence="2">Uncharacterized protein</fullName>
    </submittedName>
</protein>
<reference evidence="2" key="1">
    <citation type="submission" date="2023-04" db="EMBL/GenBank/DDBJ databases">
        <title>Genomic characterization of avipoxvirus isolates from Andean condor (Vultur gryphus).</title>
        <authorList>
            <person name="Butt S.L."/>
            <person name="Do Nascimento G.M."/>
            <person name="Tripathy D.N."/>
            <person name="Diel D.G."/>
        </authorList>
    </citation>
    <scope>NUCLEOTIDE SEQUENCE</scope>
    <source>
        <strain evidence="2">CDPV99</strain>
    </source>
</reference>
<organism evidence="2">
    <name type="scientific">Condorpox virus</name>
    <dbReference type="NCBI Taxonomy" id="3049970"/>
    <lineage>
        <taxon>Viruses</taxon>
        <taxon>Varidnaviria</taxon>
        <taxon>Bamfordvirae</taxon>
        <taxon>Nucleocytoviricota</taxon>
        <taxon>Pokkesviricetes</taxon>
        <taxon>Chitovirales</taxon>
        <taxon>Poxviridae</taxon>
        <taxon>Chordopoxvirinae</taxon>
        <taxon>Avipoxvirus</taxon>
    </lineage>
</organism>
<dbReference type="EMBL" id="OQ865376">
    <property type="protein sequence ID" value="WHV01216.1"/>
    <property type="molecule type" value="Genomic_DNA"/>
</dbReference>
<keyword evidence="1" id="KW-0472">Membrane</keyword>
<feature type="transmembrane region" description="Helical" evidence="1">
    <location>
        <begin position="49"/>
        <end position="71"/>
    </location>
</feature>
<evidence type="ECO:0000256" key="1">
    <source>
        <dbReference type="SAM" id="Phobius"/>
    </source>
</evidence>
<proteinExistence type="predicted"/>
<keyword evidence="1" id="KW-1133">Transmembrane helix</keyword>